<proteinExistence type="predicted"/>
<feature type="region of interest" description="Disordered" evidence="1">
    <location>
        <begin position="1"/>
        <end position="91"/>
    </location>
</feature>
<sequence>MTVRAGEARVDRAGVLGGEDEGRAESGDRGRAAVRSEDHGLRRVVAGAGRAGGGPRPAPAAAAARARDGGSVSPERAHGRHRGPIRSAAAG</sequence>
<gene>
    <name evidence="2" type="ORF">GCM10010421_53030</name>
</gene>
<name>A0ABP5XJJ2_9ACTN</name>
<dbReference type="Proteomes" id="UP001500460">
    <property type="component" value="Unassembled WGS sequence"/>
</dbReference>
<evidence type="ECO:0000313" key="3">
    <source>
        <dbReference type="Proteomes" id="UP001500460"/>
    </source>
</evidence>
<evidence type="ECO:0000256" key="1">
    <source>
        <dbReference type="SAM" id="MobiDB-lite"/>
    </source>
</evidence>
<accession>A0ABP5XJJ2</accession>
<evidence type="ECO:0000313" key="2">
    <source>
        <dbReference type="EMBL" id="GAA2453514.1"/>
    </source>
</evidence>
<comment type="caution">
    <text evidence="2">The sequence shown here is derived from an EMBL/GenBank/DDBJ whole genome shotgun (WGS) entry which is preliminary data.</text>
</comment>
<protein>
    <submittedName>
        <fullName evidence="2">Uncharacterized protein</fullName>
    </submittedName>
</protein>
<feature type="compositionally biased region" description="Basic and acidic residues" evidence="1">
    <location>
        <begin position="20"/>
        <end position="41"/>
    </location>
</feature>
<dbReference type="EMBL" id="BAAATK010000046">
    <property type="protein sequence ID" value="GAA2453514.1"/>
    <property type="molecule type" value="Genomic_DNA"/>
</dbReference>
<organism evidence="2 3">
    <name type="scientific">Streptomyces glaucus</name>
    <dbReference type="NCBI Taxonomy" id="284029"/>
    <lineage>
        <taxon>Bacteria</taxon>
        <taxon>Bacillati</taxon>
        <taxon>Actinomycetota</taxon>
        <taxon>Actinomycetes</taxon>
        <taxon>Kitasatosporales</taxon>
        <taxon>Streptomycetaceae</taxon>
        <taxon>Streptomyces</taxon>
    </lineage>
</organism>
<keyword evidence="3" id="KW-1185">Reference proteome</keyword>
<feature type="compositionally biased region" description="Basic and acidic residues" evidence="1">
    <location>
        <begin position="1"/>
        <end position="12"/>
    </location>
</feature>
<reference evidence="3" key="1">
    <citation type="journal article" date="2019" name="Int. J. Syst. Evol. Microbiol.">
        <title>The Global Catalogue of Microorganisms (GCM) 10K type strain sequencing project: providing services to taxonomists for standard genome sequencing and annotation.</title>
        <authorList>
            <consortium name="The Broad Institute Genomics Platform"/>
            <consortium name="The Broad Institute Genome Sequencing Center for Infectious Disease"/>
            <person name="Wu L."/>
            <person name="Ma J."/>
        </authorList>
    </citation>
    <scope>NUCLEOTIDE SEQUENCE [LARGE SCALE GENOMIC DNA]</scope>
    <source>
        <strain evidence="3">JCM 6922</strain>
    </source>
</reference>